<evidence type="ECO:0000313" key="2">
    <source>
        <dbReference type="Proteomes" id="UP000245626"/>
    </source>
</evidence>
<sequence>MPSSTATPSSYPRETETYRLEDIPSESVVIKVYAASLNARDHQIATGSYPAPVSAKTGLIPLSDASGVVVGVGREVKRFQPGDRVVSHLNQDWKFGEMLAEEMQLKALGGGQKDGVLSKYSLLHQDNLIKIPDHLSFEQASTLTVANLTAFHCLFGHERSLQPGQTVLIQGTGGVSTSALQYSLSLGARPIVISSSGEKLERCQALGVEERDCINYTEVKDWQARVMELTEGRGVDHTIEIGGRNTLIKSLSCTSNQGCVWVVGYMDDFSSSSPPSSTQMQGLDIPKAILYTQATVRGVMCGSLRLFEQLLRSHSNEEKRFKRGLTNSNLLQPIVGKVFPFHQAKEAFECLGKGEFFGKVVIKVADDE</sequence>
<name>A0ACD0P0T6_9BASI</name>
<organism evidence="1 2">
    <name type="scientific">Violaceomyces palustris</name>
    <dbReference type="NCBI Taxonomy" id="1673888"/>
    <lineage>
        <taxon>Eukaryota</taxon>
        <taxon>Fungi</taxon>
        <taxon>Dikarya</taxon>
        <taxon>Basidiomycota</taxon>
        <taxon>Ustilaginomycotina</taxon>
        <taxon>Ustilaginomycetes</taxon>
        <taxon>Violaceomycetales</taxon>
        <taxon>Violaceomycetaceae</taxon>
        <taxon>Violaceomyces</taxon>
    </lineage>
</organism>
<dbReference type="EMBL" id="KZ819826">
    <property type="protein sequence ID" value="PWN51664.1"/>
    <property type="molecule type" value="Genomic_DNA"/>
</dbReference>
<proteinExistence type="predicted"/>
<reference evidence="1 2" key="1">
    <citation type="journal article" date="2018" name="Mol. Biol. Evol.">
        <title>Broad Genomic Sampling Reveals a Smut Pathogenic Ancestry of the Fungal Clade Ustilaginomycotina.</title>
        <authorList>
            <person name="Kijpornyongpan T."/>
            <person name="Mondo S.J."/>
            <person name="Barry K."/>
            <person name="Sandor L."/>
            <person name="Lee J."/>
            <person name="Lipzen A."/>
            <person name="Pangilinan J."/>
            <person name="LaButti K."/>
            <person name="Hainaut M."/>
            <person name="Henrissat B."/>
            <person name="Grigoriev I.V."/>
            <person name="Spatafora J.W."/>
            <person name="Aime M.C."/>
        </authorList>
    </citation>
    <scope>NUCLEOTIDE SEQUENCE [LARGE SCALE GENOMIC DNA]</scope>
    <source>
        <strain evidence="1 2">SA 807</strain>
    </source>
</reference>
<protein>
    <submittedName>
        <fullName evidence="1">NAD(P)-binding protein</fullName>
    </submittedName>
</protein>
<accession>A0ACD0P0T6</accession>
<dbReference type="Proteomes" id="UP000245626">
    <property type="component" value="Unassembled WGS sequence"/>
</dbReference>
<gene>
    <name evidence="1" type="ORF">IE53DRAFT_405542</name>
</gene>
<evidence type="ECO:0000313" key="1">
    <source>
        <dbReference type="EMBL" id="PWN51664.1"/>
    </source>
</evidence>
<keyword evidence="2" id="KW-1185">Reference proteome</keyword>